<dbReference type="EMBL" id="BOOG01000070">
    <property type="protein sequence ID" value="GIH73043.1"/>
    <property type="molecule type" value="Genomic_DNA"/>
</dbReference>
<feature type="transmembrane region" description="Helical" evidence="1">
    <location>
        <begin position="404"/>
        <end position="422"/>
    </location>
</feature>
<dbReference type="Proteomes" id="UP000610966">
    <property type="component" value="Unassembled WGS sequence"/>
</dbReference>
<dbReference type="AlphaFoldDB" id="A0A8J3RDJ0"/>
<accession>A0A8J3RDJ0</accession>
<comment type="caution">
    <text evidence="2">The sequence shown here is derived from an EMBL/GenBank/DDBJ whole genome shotgun (WGS) entry which is preliminary data.</text>
</comment>
<sequence>MRQVSGTSEIAAPRRGVGRPTWLLSPYALPLHAFRIAAKCALPLIIWFSLGRLVRWALLLLAATLSHGSWYQARLVVVMFLFTLVVMTSLATTAGMLYVIRGALMETRARREAGEGRESLFGALNRTALVFAGIYLTWGFVDEDMRDFENIDMLRQPDRWLLDNGRGVESTIAEGLTGLDARVSLVVMVIAFAVKTLFGRRHEINQGRFSGILATFGELSFVFYGLSATAAVVGARSEWIGSRAAIADARDLMTQGKTSVPGWEAISGFVGEIWPHVIDALAIPLAWLTVGILAYGAYVEDTRTTIRGTRLERAAVHVERTHSWTRLALIKLSAGWTGRWSPLLNSLRLTLRGGAPLFGLFTLCYAGLHIGGDYLDRAGHYFLASEEPYFWFFTDVPIAFVRDLLVTTMTVCLVAATFDLAATRDRLARR</sequence>
<keyword evidence="1" id="KW-0812">Transmembrane</keyword>
<keyword evidence="1" id="KW-1133">Transmembrane helix</keyword>
<name>A0A8J3RDJ0_9ACTN</name>
<keyword evidence="1" id="KW-0472">Membrane</keyword>
<feature type="transmembrane region" description="Helical" evidence="1">
    <location>
        <begin position="77"/>
        <end position="100"/>
    </location>
</feature>
<evidence type="ECO:0000313" key="2">
    <source>
        <dbReference type="EMBL" id="GIH73043.1"/>
    </source>
</evidence>
<feature type="transmembrane region" description="Helical" evidence="1">
    <location>
        <begin position="181"/>
        <end position="198"/>
    </location>
</feature>
<feature type="transmembrane region" description="Helical" evidence="1">
    <location>
        <begin position="120"/>
        <end position="141"/>
    </location>
</feature>
<organism evidence="2 3">
    <name type="scientific">Sphaerimonospora thailandensis</name>
    <dbReference type="NCBI Taxonomy" id="795644"/>
    <lineage>
        <taxon>Bacteria</taxon>
        <taxon>Bacillati</taxon>
        <taxon>Actinomycetota</taxon>
        <taxon>Actinomycetes</taxon>
        <taxon>Streptosporangiales</taxon>
        <taxon>Streptosporangiaceae</taxon>
        <taxon>Sphaerimonospora</taxon>
    </lineage>
</organism>
<keyword evidence="3" id="KW-1185">Reference proteome</keyword>
<proteinExistence type="predicted"/>
<feature type="transmembrane region" description="Helical" evidence="1">
    <location>
        <begin position="53"/>
        <end position="71"/>
    </location>
</feature>
<feature type="transmembrane region" description="Helical" evidence="1">
    <location>
        <begin position="349"/>
        <end position="368"/>
    </location>
</feature>
<feature type="transmembrane region" description="Helical" evidence="1">
    <location>
        <begin position="273"/>
        <end position="298"/>
    </location>
</feature>
<evidence type="ECO:0000313" key="3">
    <source>
        <dbReference type="Proteomes" id="UP000610966"/>
    </source>
</evidence>
<reference evidence="2" key="1">
    <citation type="submission" date="2021-01" db="EMBL/GenBank/DDBJ databases">
        <title>Whole genome shotgun sequence of Sphaerimonospora thailandensis NBRC 107569.</title>
        <authorList>
            <person name="Komaki H."/>
            <person name="Tamura T."/>
        </authorList>
    </citation>
    <scope>NUCLEOTIDE SEQUENCE</scope>
    <source>
        <strain evidence="2">NBRC 107569</strain>
    </source>
</reference>
<protein>
    <submittedName>
        <fullName evidence="2">Uncharacterized protein</fullName>
    </submittedName>
</protein>
<feature type="transmembrane region" description="Helical" evidence="1">
    <location>
        <begin position="210"/>
        <end position="233"/>
    </location>
</feature>
<gene>
    <name evidence="2" type="ORF">Mth01_52960</name>
</gene>
<evidence type="ECO:0000256" key="1">
    <source>
        <dbReference type="SAM" id="Phobius"/>
    </source>
</evidence>